<dbReference type="GO" id="GO:0004751">
    <property type="term" value="F:ribose-5-phosphate isomerase activity"/>
    <property type="evidence" value="ECO:0007669"/>
    <property type="project" value="TreeGrafter"/>
</dbReference>
<dbReference type="STRING" id="1423777.FD46_GL001600"/>
<name>A0A0R1M8T4_9LACO</name>
<sequence length="164" mass="18025">MKDRGEIFVKIVLASDHAGVALKKEISELLTSMGHEVDDLGPFTSDSVDLSDYVYPAALKVAKNEGARGIFIDGVGYGSAMIANRIYGIDAVVCQDPFCAKLARQHNDSNVLCLGGKIIGSAIALEIVKVWMTTDFLAQEKYIRRVKKVKQITEKHLKKLDEIN</sequence>
<dbReference type="Proteomes" id="UP000051686">
    <property type="component" value="Unassembled WGS sequence"/>
</dbReference>
<gene>
    <name evidence="4" type="ORF">FD46_GL001600</name>
</gene>
<dbReference type="NCBIfam" id="NF004051">
    <property type="entry name" value="PRK05571.1"/>
    <property type="match status" value="1"/>
</dbReference>
<dbReference type="InterPro" id="IPR036569">
    <property type="entry name" value="RpiB_LacA_LacB_sf"/>
</dbReference>
<dbReference type="GO" id="GO:0019316">
    <property type="term" value="P:D-allose catabolic process"/>
    <property type="evidence" value="ECO:0007669"/>
    <property type="project" value="TreeGrafter"/>
</dbReference>
<organism evidence="4 5">
    <name type="scientific">Liquorilactobacillus oeni DSM 19972</name>
    <dbReference type="NCBI Taxonomy" id="1423777"/>
    <lineage>
        <taxon>Bacteria</taxon>
        <taxon>Bacillati</taxon>
        <taxon>Bacillota</taxon>
        <taxon>Bacilli</taxon>
        <taxon>Lactobacillales</taxon>
        <taxon>Lactobacillaceae</taxon>
        <taxon>Liquorilactobacillus</taxon>
    </lineage>
</organism>
<proteinExistence type="inferred from homology"/>
<comment type="caution">
    <text evidence="4">The sequence shown here is derived from an EMBL/GenBank/DDBJ whole genome shotgun (WGS) entry which is preliminary data.</text>
</comment>
<keyword evidence="2" id="KW-0423">Lactose metabolism</keyword>
<accession>A0A0R1M8T4</accession>
<dbReference type="AlphaFoldDB" id="A0A0R1M8T4"/>
<protein>
    <submittedName>
        <fullName evidence="4">Sugar-phosphate isomerase, RpiB LacA LacB family</fullName>
    </submittedName>
</protein>
<keyword evidence="3 4" id="KW-0413">Isomerase</keyword>
<evidence type="ECO:0000313" key="5">
    <source>
        <dbReference type="Proteomes" id="UP000051686"/>
    </source>
</evidence>
<dbReference type="Gene3D" id="3.40.1400.10">
    <property type="entry name" value="Sugar-phosphate isomerase, RpiB/LacA/LacB"/>
    <property type="match status" value="1"/>
</dbReference>
<evidence type="ECO:0000256" key="1">
    <source>
        <dbReference type="ARBA" id="ARBA00008754"/>
    </source>
</evidence>
<evidence type="ECO:0000256" key="3">
    <source>
        <dbReference type="ARBA" id="ARBA00023235"/>
    </source>
</evidence>
<reference evidence="4 5" key="1">
    <citation type="journal article" date="2015" name="Genome Announc.">
        <title>Expanding the biotechnology potential of lactobacilli through comparative genomics of 213 strains and associated genera.</title>
        <authorList>
            <person name="Sun Z."/>
            <person name="Harris H.M."/>
            <person name="McCann A."/>
            <person name="Guo C."/>
            <person name="Argimon S."/>
            <person name="Zhang W."/>
            <person name="Yang X."/>
            <person name="Jeffery I.B."/>
            <person name="Cooney J.C."/>
            <person name="Kagawa T.F."/>
            <person name="Liu W."/>
            <person name="Song Y."/>
            <person name="Salvetti E."/>
            <person name="Wrobel A."/>
            <person name="Rasinkangas P."/>
            <person name="Parkhill J."/>
            <person name="Rea M.C."/>
            <person name="O'Sullivan O."/>
            <person name="Ritari J."/>
            <person name="Douillard F.P."/>
            <person name="Paul Ross R."/>
            <person name="Yang R."/>
            <person name="Briner A.E."/>
            <person name="Felis G.E."/>
            <person name="de Vos W.M."/>
            <person name="Barrangou R."/>
            <person name="Klaenhammer T.R."/>
            <person name="Caufield P.W."/>
            <person name="Cui Y."/>
            <person name="Zhang H."/>
            <person name="O'Toole P.W."/>
        </authorList>
    </citation>
    <scope>NUCLEOTIDE SEQUENCE [LARGE SCALE GENOMIC DNA]</scope>
    <source>
        <strain evidence="4 5">DSM 19972</strain>
    </source>
</reference>
<dbReference type="PANTHER" id="PTHR30345">
    <property type="entry name" value="RIBOSE-5-PHOSPHATE ISOMERASE B"/>
    <property type="match status" value="1"/>
</dbReference>
<dbReference type="EMBL" id="AZEH01000039">
    <property type="protein sequence ID" value="KRL04470.1"/>
    <property type="molecule type" value="Genomic_DNA"/>
</dbReference>
<comment type="similarity">
    <text evidence="1">Belongs to the LacAB/RpiB family.</text>
</comment>
<keyword evidence="5" id="KW-1185">Reference proteome</keyword>
<dbReference type="Pfam" id="PF02502">
    <property type="entry name" value="LacAB_rpiB"/>
    <property type="match status" value="1"/>
</dbReference>
<evidence type="ECO:0000313" key="4">
    <source>
        <dbReference type="EMBL" id="KRL04470.1"/>
    </source>
</evidence>
<dbReference type="SUPFAM" id="SSF89623">
    <property type="entry name" value="Ribose/Galactose isomerase RpiB/AlsB"/>
    <property type="match status" value="1"/>
</dbReference>
<dbReference type="PIRSF" id="PIRSF005384">
    <property type="entry name" value="RpiB_LacA_B"/>
    <property type="match status" value="1"/>
</dbReference>
<dbReference type="GO" id="GO:0009052">
    <property type="term" value="P:pentose-phosphate shunt, non-oxidative branch"/>
    <property type="evidence" value="ECO:0007669"/>
    <property type="project" value="TreeGrafter"/>
</dbReference>
<evidence type="ECO:0000256" key="2">
    <source>
        <dbReference type="ARBA" id="ARBA00022736"/>
    </source>
</evidence>
<dbReference type="PATRIC" id="fig|1423777.3.peg.1651"/>
<dbReference type="NCBIfam" id="TIGR00689">
    <property type="entry name" value="rpiB_lacA_lacB"/>
    <property type="match status" value="1"/>
</dbReference>
<dbReference type="GO" id="GO:0005988">
    <property type="term" value="P:lactose metabolic process"/>
    <property type="evidence" value="ECO:0007669"/>
    <property type="project" value="UniProtKB-KW"/>
</dbReference>
<dbReference type="InterPro" id="IPR003500">
    <property type="entry name" value="RpiB_LacA_LacB"/>
</dbReference>
<dbReference type="PANTHER" id="PTHR30345:SF0">
    <property type="entry name" value="DNA DAMAGE-REPAIR_TOLERATION PROTEIN DRT102"/>
    <property type="match status" value="1"/>
</dbReference>